<feature type="domain" description="DFDF" evidence="2">
    <location>
        <begin position="314"/>
        <end position="350"/>
    </location>
</feature>
<dbReference type="InterPro" id="IPR019050">
    <property type="entry name" value="FDF_dom"/>
</dbReference>
<dbReference type="InterPro" id="IPR025762">
    <property type="entry name" value="DFDF"/>
</dbReference>
<dbReference type="PANTHER" id="PTHR13586">
    <property type="entry name" value="SCD6 PROTEIN-RELATED"/>
    <property type="match status" value="1"/>
</dbReference>
<accession>A0A6A2ZF85</accession>
<name>A0A6A2ZF85_HIBSY</name>
<dbReference type="PANTHER" id="PTHR13586:SF23">
    <property type="entry name" value="DECAPPING 5-LIKE PROTEIN-RELATED"/>
    <property type="match status" value="1"/>
</dbReference>
<comment type="caution">
    <text evidence="3">The sequence shown here is derived from an EMBL/GenBank/DDBJ whole genome shotgun (WGS) entry which is preliminary data.</text>
</comment>
<evidence type="ECO:0000313" key="4">
    <source>
        <dbReference type="Proteomes" id="UP000436088"/>
    </source>
</evidence>
<dbReference type="GO" id="GO:0033962">
    <property type="term" value="P:P-body assembly"/>
    <property type="evidence" value="ECO:0007669"/>
    <property type="project" value="TreeGrafter"/>
</dbReference>
<dbReference type="GO" id="GO:0034063">
    <property type="term" value="P:stress granule assembly"/>
    <property type="evidence" value="ECO:0007669"/>
    <property type="project" value="TreeGrafter"/>
</dbReference>
<gene>
    <name evidence="3" type="ORF">F3Y22_tig00110904pilonHSYRG00024</name>
</gene>
<dbReference type="Pfam" id="PF09532">
    <property type="entry name" value="FDF"/>
    <property type="match status" value="1"/>
</dbReference>
<organism evidence="3 4">
    <name type="scientific">Hibiscus syriacus</name>
    <name type="common">Rose of Sharon</name>
    <dbReference type="NCBI Taxonomy" id="106335"/>
    <lineage>
        <taxon>Eukaryota</taxon>
        <taxon>Viridiplantae</taxon>
        <taxon>Streptophyta</taxon>
        <taxon>Embryophyta</taxon>
        <taxon>Tracheophyta</taxon>
        <taxon>Spermatophyta</taxon>
        <taxon>Magnoliopsida</taxon>
        <taxon>eudicotyledons</taxon>
        <taxon>Gunneridae</taxon>
        <taxon>Pentapetalae</taxon>
        <taxon>rosids</taxon>
        <taxon>malvids</taxon>
        <taxon>Malvales</taxon>
        <taxon>Malvaceae</taxon>
        <taxon>Malvoideae</taxon>
        <taxon>Hibiscus</taxon>
    </lineage>
</organism>
<protein>
    <submittedName>
        <fullName evidence="3">Decapping 5-like, putative isoform 2</fullName>
    </submittedName>
</protein>
<dbReference type="AlphaFoldDB" id="A0A6A2ZF85"/>
<keyword evidence="4" id="KW-1185">Reference proteome</keyword>
<sequence length="407" mass="43328">MGFGLTPVLKDLRVKSFPPMQMDEQLHNDPAIIQSQFSGVPLGSSPSTSIGGRASIESPQRKDTPALAIRAHQSALPSHLLAYQVDPSNHSQAAENTGSPLFSTPLYCHGCSRALINVSQTQQNISFQSPPILPSPMTTQGPGNSPDLHSSPIIGLINSPEPVNSMLSSITSSSSHSTVAGSFTPAQCSMSPSMPSCSPIRAQASQAAHLSLTMTSFPSSFEDTNITELQPVGKVVNSPAGDAYPSSVLPNSMPFHACSSCSLQASSPSSLTPGQLAQTGSNVISSTQNTYPGHKDTTAFASGFFHSPSVNSAQQSLYSTQFTEEFDFEGMYEKFKKDEPWGYLGKEKDYVSGHSLVDIQALGILSKFDPKPAYMKDELYDTISCNSHPHVNHGPFSGYGAGRSTYN</sequence>
<evidence type="ECO:0000256" key="1">
    <source>
        <dbReference type="SAM" id="MobiDB-lite"/>
    </source>
</evidence>
<proteinExistence type="predicted"/>
<reference evidence="3" key="1">
    <citation type="submission" date="2019-09" db="EMBL/GenBank/DDBJ databases">
        <title>Draft genome information of white flower Hibiscus syriacus.</title>
        <authorList>
            <person name="Kim Y.-M."/>
        </authorList>
    </citation>
    <scope>NUCLEOTIDE SEQUENCE [LARGE SCALE GENOMIC DNA]</scope>
    <source>
        <strain evidence="3">YM2019G1</strain>
    </source>
</reference>
<evidence type="ECO:0000259" key="2">
    <source>
        <dbReference type="PROSITE" id="PS51512"/>
    </source>
</evidence>
<dbReference type="SMART" id="SM01199">
    <property type="entry name" value="FDF"/>
    <property type="match status" value="1"/>
</dbReference>
<dbReference type="Proteomes" id="UP000436088">
    <property type="component" value="Unassembled WGS sequence"/>
</dbReference>
<dbReference type="GO" id="GO:0003729">
    <property type="term" value="F:mRNA binding"/>
    <property type="evidence" value="ECO:0007669"/>
    <property type="project" value="TreeGrafter"/>
</dbReference>
<dbReference type="PROSITE" id="PS51512">
    <property type="entry name" value="DFDF"/>
    <property type="match status" value="1"/>
</dbReference>
<dbReference type="GO" id="GO:0000932">
    <property type="term" value="C:P-body"/>
    <property type="evidence" value="ECO:0007669"/>
    <property type="project" value="TreeGrafter"/>
</dbReference>
<evidence type="ECO:0000313" key="3">
    <source>
        <dbReference type="EMBL" id="KAE8690226.1"/>
    </source>
</evidence>
<feature type="region of interest" description="Disordered" evidence="1">
    <location>
        <begin position="42"/>
        <end position="62"/>
    </location>
</feature>
<dbReference type="EMBL" id="VEPZ02001156">
    <property type="protein sequence ID" value="KAE8690226.1"/>
    <property type="molecule type" value="Genomic_DNA"/>
</dbReference>